<feature type="transmembrane region" description="Helical" evidence="1">
    <location>
        <begin position="106"/>
        <end position="127"/>
    </location>
</feature>
<dbReference type="EMBL" id="JABELX010000003">
    <property type="protein sequence ID" value="NNH70345.1"/>
    <property type="molecule type" value="Genomic_DNA"/>
</dbReference>
<feature type="transmembrane region" description="Helical" evidence="1">
    <location>
        <begin position="12"/>
        <end position="31"/>
    </location>
</feature>
<name>A0A849C1X9_9NOCA</name>
<feature type="transmembrane region" description="Helical" evidence="1">
    <location>
        <begin position="235"/>
        <end position="254"/>
    </location>
</feature>
<reference evidence="2 3" key="1">
    <citation type="submission" date="2020-05" db="EMBL/GenBank/DDBJ databases">
        <title>MicrobeNet Type strains.</title>
        <authorList>
            <person name="Nicholson A.C."/>
        </authorList>
    </citation>
    <scope>NUCLEOTIDE SEQUENCE [LARGE SCALE GENOMIC DNA]</scope>
    <source>
        <strain evidence="2 3">JCM 3224</strain>
    </source>
</reference>
<dbReference type="AlphaFoldDB" id="A0A849C1X9"/>
<sequence>MPDLRRYQRAIEVVAAFSGAALAGLLLMAPIDVVRTGQGPALQMDLLVMNVPRAAAAGAVLAVVTAALAVVLGVRAAWITALGSAALLLTDHLWDRDAVATGTLTTVNYIDAIFSGTLLGALAVAALRKPASALAYLAGALASIVFGDLTSLPAAEDIGSSLIEWASGDTPPLWLVLLAVVSIALATAAHRRESVPLRSETADLPLGPIAAGLLVITSTSFAAEWIARHAVTVPNIAGVVVITTIVVSVAALLLPGRDGTLVLLAVAVANAGSAIVAVPRPDWSMPIPIVVVAAGLWLGRRWPTPWAGLAASAGLALFAAATTTSGHVDAVVAVVGVVAVSAVIGYCFGAVTPRAVPSSVLAITVLVVPCVVVGLRGNSFGRVAYSPQWFRDPSSYLSSAPAWAALAITAGCAIGLWALRALRPERVQEPTSTTT</sequence>
<feature type="transmembrane region" description="Helical" evidence="1">
    <location>
        <begin position="76"/>
        <end position="94"/>
    </location>
</feature>
<comment type="caution">
    <text evidence="2">The sequence shown here is derived from an EMBL/GenBank/DDBJ whole genome shotgun (WGS) entry which is preliminary data.</text>
</comment>
<keyword evidence="1" id="KW-1133">Transmembrane helix</keyword>
<proteinExistence type="predicted"/>
<feature type="transmembrane region" description="Helical" evidence="1">
    <location>
        <begin position="134"/>
        <end position="152"/>
    </location>
</feature>
<feature type="transmembrane region" description="Helical" evidence="1">
    <location>
        <begin position="306"/>
        <end position="324"/>
    </location>
</feature>
<keyword evidence="1" id="KW-0472">Membrane</keyword>
<feature type="transmembrane region" description="Helical" evidence="1">
    <location>
        <begin position="261"/>
        <end position="277"/>
    </location>
</feature>
<feature type="transmembrane region" description="Helical" evidence="1">
    <location>
        <begin position="283"/>
        <end position="299"/>
    </location>
</feature>
<feature type="transmembrane region" description="Helical" evidence="1">
    <location>
        <begin position="172"/>
        <end position="190"/>
    </location>
</feature>
<evidence type="ECO:0000313" key="2">
    <source>
        <dbReference type="EMBL" id="NNH70345.1"/>
    </source>
</evidence>
<feature type="transmembrane region" description="Helical" evidence="1">
    <location>
        <begin position="330"/>
        <end position="348"/>
    </location>
</feature>
<organism evidence="2 3">
    <name type="scientific">Nocardia uniformis</name>
    <dbReference type="NCBI Taxonomy" id="53432"/>
    <lineage>
        <taxon>Bacteria</taxon>
        <taxon>Bacillati</taxon>
        <taxon>Actinomycetota</taxon>
        <taxon>Actinomycetes</taxon>
        <taxon>Mycobacteriales</taxon>
        <taxon>Nocardiaceae</taxon>
        <taxon>Nocardia</taxon>
    </lineage>
</organism>
<accession>A0A849C1X9</accession>
<feature type="transmembrane region" description="Helical" evidence="1">
    <location>
        <begin position="202"/>
        <end position="223"/>
    </location>
</feature>
<evidence type="ECO:0000256" key="1">
    <source>
        <dbReference type="SAM" id="Phobius"/>
    </source>
</evidence>
<gene>
    <name evidence="2" type="ORF">HLB23_10790</name>
</gene>
<protein>
    <submittedName>
        <fullName evidence="2">Uncharacterized protein</fullName>
    </submittedName>
</protein>
<dbReference type="Proteomes" id="UP000586827">
    <property type="component" value="Unassembled WGS sequence"/>
</dbReference>
<feature type="transmembrane region" description="Helical" evidence="1">
    <location>
        <begin position="360"/>
        <end position="380"/>
    </location>
</feature>
<keyword evidence="1" id="KW-0812">Transmembrane</keyword>
<feature type="transmembrane region" description="Helical" evidence="1">
    <location>
        <begin position="400"/>
        <end position="419"/>
    </location>
</feature>
<dbReference type="RefSeq" id="WP_067528687.1">
    <property type="nucleotide sequence ID" value="NZ_JABELX010000003.1"/>
</dbReference>
<evidence type="ECO:0000313" key="3">
    <source>
        <dbReference type="Proteomes" id="UP000586827"/>
    </source>
</evidence>
<feature type="transmembrane region" description="Helical" evidence="1">
    <location>
        <begin position="51"/>
        <end position="71"/>
    </location>
</feature>
<keyword evidence="3" id="KW-1185">Reference proteome</keyword>